<keyword evidence="7" id="KW-1185">Reference proteome</keyword>
<evidence type="ECO:0000256" key="1">
    <source>
        <dbReference type="ARBA" id="ARBA00004245"/>
    </source>
</evidence>
<dbReference type="Gene3D" id="2.160.10.10">
    <property type="entry name" value="Hexapeptide repeat proteins"/>
    <property type="match status" value="1"/>
</dbReference>
<dbReference type="PANTHER" id="PTHR46126:SF1">
    <property type="entry name" value="DYNACTIN SUBUNIT 5"/>
    <property type="match status" value="1"/>
</dbReference>
<keyword evidence="2" id="KW-0963">Cytoplasm</keyword>
<evidence type="ECO:0000313" key="7">
    <source>
        <dbReference type="Proteomes" id="UP000242474"/>
    </source>
</evidence>
<dbReference type="CDD" id="cd03359">
    <property type="entry name" value="LbH_Dynactin_5"/>
    <property type="match status" value="1"/>
</dbReference>
<sequence>METGFTTYNKSEFIETDTGNKVSRLSLISGSQNIVLGGKTIVHSKCTIRGDLRRAGPSHQAAVLIGRFCSLGEASVLRPPYKTYKGVFSYYPLKIGDHVDIGENSVVEAASIGSHVRIGKNCIIGRFAIIKDCCLIEDNAVVAPNAVIPSFSVVAGGPPAKIVAQLPESTQDVFEAQSKDNYAKFISV</sequence>
<accession>A0A2G5BHK3</accession>
<dbReference type="GO" id="GO:0005869">
    <property type="term" value="C:dynactin complex"/>
    <property type="evidence" value="ECO:0007669"/>
    <property type="project" value="TreeGrafter"/>
</dbReference>
<evidence type="ECO:0000256" key="2">
    <source>
        <dbReference type="ARBA" id="ARBA00022490"/>
    </source>
</evidence>
<gene>
    <name evidence="6" type="ORF">COEREDRAFT_59788</name>
</gene>
<dbReference type="PANTHER" id="PTHR46126">
    <property type="entry name" value="DYNACTIN SUBUNIT 5"/>
    <property type="match status" value="1"/>
</dbReference>
<proteinExistence type="inferred from homology"/>
<dbReference type="InterPro" id="IPR011004">
    <property type="entry name" value="Trimer_LpxA-like_sf"/>
</dbReference>
<evidence type="ECO:0000256" key="4">
    <source>
        <dbReference type="ARBA" id="ARBA00034706"/>
    </source>
</evidence>
<dbReference type="SUPFAM" id="SSF51161">
    <property type="entry name" value="Trimeric LpxA-like enzymes"/>
    <property type="match status" value="1"/>
</dbReference>
<organism evidence="6 7">
    <name type="scientific">Coemansia reversa (strain ATCC 12441 / NRRL 1564)</name>
    <dbReference type="NCBI Taxonomy" id="763665"/>
    <lineage>
        <taxon>Eukaryota</taxon>
        <taxon>Fungi</taxon>
        <taxon>Fungi incertae sedis</taxon>
        <taxon>Zoopagomycota</taxon>
        <taxon>Kickxellomycotina</taxon>
        <taxon>Kickxellomycetes</taxon>
        <taxon>Kickxellales</taxon>
        <taxon>Kickxellaceae</taxon>
        <taxon>Coemansia</taxon>
    </lineage>
</organism>
<evidence type="ECO:0000256" key="5">
    <source>
        <dbReference type="ARBA" id="ARBA00034865"/>
    </source>
</evidence>
<dbReference type="InterPro" id="IPR047125">
    <property type="entry name" value="DCTN5"/>
</dbReference>
<protein>
    <recommendedName>
        <fullName evidence="5">Dynactin subunit 5</fullName>
    </recommendedName>
</protein>
<keyword evidence="3" id="KW-0206">Cytoskeleton</keyword>
<name>A0A2G5BHK3_COERN</name>
<dbReference type="Pfam" id="PF21711">
    <property type="entry name" value="DCTN5"/>
    <property type="match status" value="1"/>
</dbReference>
<evidence type="ECO:0000313" key="6">
    <source>
        <dbReference type="EMBL" id="PIA18498.1"/>
    </source>
</evidence>
<reference evidence="6 7" key="1">
    <citation type="journal article" date="2015" name="Genome Biol. Evol.">
        <title>Phylogenomic analyses indicate that early fungi evolved digesting cell walls of algal ancestors of land plants.</title>
        <authorList>
            <person name="Chang Y."/>
            <person name="Wang S."/>
            <person name="Sekimoto S."/>
            <person name="Aerts A.L."/>
            <person name="Choi C."/>
            <person name="Clum A."/>
            <person name="LaButti K.M."/>
            <person name="Lindquist E.A."/>
            <person name="Yee Ngan C."/>
            <person name="Ohm R.A."/>
            <person name="Salamov A.A."/>
            <person name="Grigoriev I.V."/>
            <person name="Spatafora J.W."/>
            <person name="Berbee M.L."/>
        </authorList>
    </citation>
    <scope>NUCLEOTIDE SEQUENCE [LARGE SCALE GENOMIC DNA]</scope>
    <source>
        <strain evidence="6 7">NRRL 1564</strain>
    </source>
</reference>
<comment type="subcellular location">
    <subcellularLocation>
        <location evidence="1">Cytoplasm</location>
        <location evidence="1">Cytoskeleton</location>
    </subcellularLocation>
</comment>
<evidence type="ECO:0000256" key="3">
    <source>
        <dbReference type="ARBA" id="ARBA00023212"/>
    </source>
</evidence>
<dbReference type="Proteomes" id="UP000242474">
    <property type="component" value="Unassembled WGS sequence"/>
</dbReference>
<dbReference type="OrthoDB" id="417208at2759"/>
<dbReference type="AlphaFoldDB" id="A0A2G5BHK3"/>
<dbReference type="EMBL" id="KZ303490">
    <property type="protein sequence ID" value="PIA18498.1"/>
    <property type="molecule type" value="Genomic_DNA"/>
</dbReference>
<dbReference type="STRING" id="763665.A0A2G5BHK3"/>
<comment type="similarity">
    <text evidence="4">Belongs to the dynactin subunits 5/6 family. Dynactin subunit 5 subfamily.</text>
</comment>